<dbReference type="OrthoDB" id="9764248at2"/>
<dbReference type="InterPro" id="IPR001128">
    <property type="entry name" value="Cyt_P450"/>
</dbReference>
<evidence type="ECO:0000256" key="4">
    <source>
        <dbReference type="ARBA" id="ARBA00023002"/>
    </source>
</evidence>
<reference evidence="10 12" key="4">
    <citation type="submission" date="2016-10" db="EMBL/GenBank/DDBJ databases">
        <authorList>
            <person name="de Groot N.N."/>
        </authorList>
    </citation>
    <scope>NUCLEOTIDE SEQUENCE [LARGE SCALE GENOMIC DNA]</scope>
    <source>
        <strain evidence="10 12">Nl13</strain>
    </source>
</reference>
<keyword evidence="4 8" id="KW-0560">Oxidoreductase</keyword>
<dbReference type="STRING" id="323848.Nmul_A2167"/>
<evidence type="ECO:0000313" key="12">
    <source>
        <dbReference type="Proteomes" id="UP000236751"/>
    </source>
</evidence>
<keyword evidence="5 7" id="KW-0408">Iron</keyword>
<dbReference type="InterPro" id="IPR036396">
    <property type="entry name" value="Cyt_P450_sf"/>
</dbReference>
<keyword evidence="2 7" id="KW-0349">Heme</keyword>
<dbReference type="RefSeq" id="WP_011381469.1">
    <property type="nucleotide sequence ID" value="NC_007614.1"/>
</dbReference>
<dbReference type="InterPro" id="IPR050196">
    <property type="entry name" value="Cytochrome_P450_Monoox"/>
</dbReference>
<evidence type="ECO:0000256" key="2">
    <source>
        <dbReference type="ARBA" id="ARBA00022617"/>
    </source>
</evidence>
<evidence type="ECO:0000256" key="5">
    <source>
        <dbReference type="ARBA" id="ARBA00023004"/>
    </source>
</evidence>
<keyword evidence="3 7" id="KW-0479">Metal-binding</keyword>
<dbReference type="Gene3D" id="1.10.630.10">
    <property type="entry name" value="Cytochrome P450"/>
    <property type="match status" value="1"/>
</dbReference>
<dbReference type="InterPro" id="IPR017972">
    <property type="entry name" value="Cyt_P450_CS"/>
</dbReference>
<reference evidence="9" key="2">
    <citation type="submission" date="2005-08" db="EMBL/GenBank/DDBJ databases">
        <title>Complete sequence of Chromosome 1 of Nitrosospira multiformis ATCC 25196.</title>
        <authorList>
            <consortium name="US DOE Joint Genome Institute"/>
            <person name="Copeland A."/>
            <person name="Lucas S."/>
            <person name="Lapidus A."/>
            <person name="Barry K."/>
            <person name="Detter J.C."/>
            <person name="Glavina T."/>
            <person name="Hammon N."/>
            <person name="Israni S."/>
            <person name="Pitluck S."/>
            <person name="Chain P."/>
            <person name="Malfatti S."/>
            <person name="Shin M."/>
            <person name="Vergez L."/>
            <person name="Schmutz J."/>
            <person name="Larimer F."/>
            <person name="Land M."/>
            <person name="Hauser L."/>
            <person name="Kyrpides N."/>
            <person name="Lykidis A."/>
            <person name="Richardson P."/>
        </authorList>
    </citation>
    <scope>NUCLEOTIDE SEQUENCE</scope>
    <source>
        <strain evidence="9">ATCC 25196</strain>
    </source>
</reference>
<evidence type="ECO:0000313" key="10">
    <source>
        <dbReference type="EMBL" id="SEF85932.1"/>
    </source>
</evidence>
<dbReference type="Proteomes" id="UP000236751">
    <property type="component" value="Unassembled WGS sequence"/>
</dbReference>
<dbReference type="GO" id="GO:0020037">
    <property type="term" value="F:heme binding"/>
    <property type="evidence" value="ECO:0007669"/>
    <property type="project" value="InterPro"/>
</dbReference>
<evidence type="ECO:0000313" key="9">
    <source>
        <dbReference type="EMBL" id="ABB75460.1"/>
    </source>
</evidence>
<comment type="similarity">
    <text evidence="1 8">Belongs to the cytochrome P450 family.</text>
</comment>
<dbReference type="CDD" id="cd20620">
    <property type="entry name" value="CYP132-like"/>
    <property type="match status" value="1"/>
</dbReference>
<dbReference type="PRINTS" id="PR00385">
    <property type="entry name" value="P450"/>
</dbReference>
<comment type="cofactor">
    <cofactor evidence="7">
        <name>heme</name>
        <dbReference type="ChEBI" id="CHEBI:30413"/>
    </cofactor>
</comment>
<evidence type="ECO:0000256" key="3">
    <source>
        <dbReference type="ARBA" id="ARBA00022723"/>
    </source>
</evidence>
<proteinExistence type="inferred from homology"/>
<dbReference type="GO" id="GO:0004497">
    <property type="term" value="F:monooxygenase activity"/>
    <property type="evidence" value="ECO:0007669"/>
    <property type="project" value="UniProtKB-KW"/>
</dbReference>
<accession>Q2Y711</accession>
<dbReference type="EMBL" id="FNVK01000012">
    <property type="protein sequence ID" value="SEF85932.1"/>
    <property type="molecule type" value="Genomic_DNA"/>
</dbReference>
<evidence type="ECO:0000256" key="1">
    <source>
        <dbReference type="ARBA" id="ARBA00010617"/>
    </source>
</evidence>
<reference evidence="11" key="1">
    <citation type="submission" date="2005-08" db="EMBL/GenBank/DDBJ databases">
        <title>Complete sequence of chromosome 1 of Nitrosospira multiformis ATCC 25196.</title>
        <authorList>
            <person name="Copeland A."/>
            <person name="Lucas S."/>
            <person name="Lapidus A."/>
            <person name="Barry K."/>
            <person name="Detter J.C."/>
            <person name="Glavina T."/>
            <person name="Hammon N."/>
            <person name="Israni S."/>
            <person name="Pitluck S."/>
            <person name="Chain P."/>
            <person name="Malfatti S."/>
            <person name="Shin M."/>
            <person name="Vergez L."/>
            <person name="Schmutz J."/>
            <person name="Larimer F."/>
            <person name="Land M."/>
            <person name="Hauser L."/>
            <person name="Kyrpides N."/>
            <person name="Lykidis A."/>
            <person name="Richardson P."/>
        </authorList>
    </citation>
    <scope>NUCLEOTIDE SEQUENCE [LARGE SCALE GENOMIC DNA]</scope>
    <source>
        <strain evidence="11">ATCC 25196 / NCIMB 11849 / C 71</strain>
    </source>
</reference>
<organism evidence="9 11">
    <name type="scientific">Nitrosospira multiformis (strain ATCC 25196 / NCIMB 11849 / C 71)</name>
    <dbReference type="NCBI Taxonomy" id="323848"/>
    <lineage>
        <taxon>Bacteria</taxon>
        <taxon>Pseudomonadati</taxon>
        <taxon>Pseudomonadota</taxon>
        <taxon>Betaproteobacteria</taxon>
        <taxon>Nitrosomonadales</taxon>
        <taxon>Nitrosomonadaceae</taxon>
        <taxon>Nitrosospira</taxon>
    </lineage>
</organism>
<feature type="binding site" description="axial binding residue" evidence="7">
    <location>
        <position position="396"/>
    </location>
    <ligand>
        <name>heme</name>
        <dbReference type="ChEBI" id="CHEBI:30413"/>
    </ligand>
    <ligandPart>
        <name>Fe</name>
        <dbReference type="ChEBI" id="CHEBI:18248"/>
    </ligandPart>
</feature>
<dbReference type="GO" id="GO:0005506">
    <property type="term" value="F:iron ion binding"/>
    <property type="evidence" value="ECO:0007669"/>
    <property type="project" value="InterPro"/>
</dbReference>
<keyword evidence="6 8" id="KW-0503">Monooxygenase</keyword>
<keyword evidence="11" id="KW-1185">Reference proteome</keyword>
<dbReference type="SUPFAM" id="SSF48264">
    <property type="entry name" value="Cytochrome P450"/>
    <property type="match status" value="1"/>
</dbReference>
<name>Q2Y711_NITMU</name>
<evidence type="ECO:0000256" key="7">
    <source>
        <dbReference type="PIRSR" id="PIRSR602401-1"/>
    </source>
</evidence>
<dbReference type="InterPro" id="IPR002401">
    <property type="entry name" value="Cyt_P450_E_grp-I"/>
</dbReference>
<dbReference type="GO" id="GO:0016705">
    <property type="term" value="F:oxidoreductase activity, acting on paired donors, with incorporation or reduction of molecular oxygen"/>
    <property type="evidence" value="ECO:0007669"/>
    <property type="project" value="InterPro"/>
</dbReference>
<dbReference type="AlphaFoldDB" id="Q2Y711"/>
<evidence type="ECO:0000313" key="11">
    <source>
        <dbReference type="Proteomes" id="UP000002718"/>
    </source>
</evidence>
<reference evidence="9 11" key="3">
    <citation type="journal article" date="2008" name="Appl. Environ. Microbiol.">
        <title>Complete genome sequence of Nitrosospira multiformis, an ammonia-oxidizing bacterium from the soil environment.</title>
        <authorList>
            <person name="Norton J.M."/>
            <person name="Klotz M.G."/>
            <person name="Stein L.Y."/>
            <person name="Arp D.J."/>
            <person name="Bottomley P.J."/>
            <person name="Chain P.S."/>
            <person name="Hauser L.J."/>
            <person name="Land M.L."/>
            <person name="Larimer F.W."/>
            <person name="Shin M.W."/>
            <person name="Starkenburg S.R."/>
        </authorList>
    </citation>
    <scope>NUCLEOTIDE SEQUENCE [LARGE SCALE GENOMIC DNA]</scope>
    <source>
        <strain evidence="9">ATCC 25196</strain>
        <strain evidence="11">ATCC 25196 / NCIMB 11849 / C 71</strain>
    </source>
</reference>
<dbReference type="Proteomes" id="UP000002718">
    <property type="component" value="Chromosome"/>
</dbReference>
<gene>
    <name evidence="9" type="ordered locus">Nmul_A2167</name>
    <name evidence="10" type="ORF">SAMN05216403_1129</name>
</gene>
<sequence>MAHNKTVPQVKGEFLLGNLRQMIASPLQAFYDWQQNYGDLVSFRLAARQFYLFSHPKLVEQALIRQSDVFVKIYNPEKPTGLALILGQGLVTSQGDLWQRQRRLMQPVFQRSNVTTLLPQMVTAGNNMLGRWRQMGEGAQINLSGEMMRLTLEVITQTMFSTSVLDKIERIAPSLEILLRYAARTIANPLTLPVYVPTPANRKFKQALGIIDDVIYGIIDQRRAAPSDQNDLLDMLLKVRDDDSGEKMTDRQVRDEVITIFSAGHETTANLLSWTLYLLVRHPGVLTRLREELDRVLQGKIPNAEDLQQLVYTRAVLSESMRLRPPASFLLRKVSKDTEVDGYFLKAGKLAIFSIFNLHHHADFWPQPEQFDPERFLLSQNRRYSFIPFGTGERICIGSHFALMESQLLLCMIIQHCDLQLLDSKEVEMEMAITLRPKGGIPVRINWR</sequence>
<protein>
    <submittedName>
        <fullName evidence="9">Cytochrome P450</fullName>
    </submittedName>
</protein>
<dbReference type="PRINTS" id="PR00463">
    <property type="entry name" value="EP450I"/>
</dbReference>
<dbReference type="PROSITE" id="PS00086">
    <property type="entry name" value="CYTOCHROME_P450"/>
    <property type="match status" value="1"/>
</dbReference>
<evidence type="ECO:0000256" key="6">
    <source>
        <dbReference type="ARBA" id="ARBA00023033"/>
    </source>
</evidence>
<dbReference type="PANTHER" id="PTHR24291">
    <property type="entry name" value="CYTOCHROME P450 FAMILY 4"/>
    <property type="match status" value="1"/>
</dbReference>
<dbReference type="HOGENOM" id="CLU_001570_5_1_4"/>
<dbReference type="PANTHER" id="PTHR24291:SF50">
    <property type="entry name" value="BIFUNCTIONAL ALBAFLAVENONE MONOOXYGENASE_TERPENE SYNTHASE"/>
    <property type="match status" value="1"/>
</dbReference>
<dbReference type="EMBL" id="CP000103">
    <property type="protein sequence ID" value="ABB75460.1"/>
    <property type="molecule type" value="Genomic_DNA"/>
</dbReference>
<dbReference type="Pfam" id="PF00067">
    <property type="entry name" value="p450"/>
    <property type="match status" value="1"/>
</dbReference>
<evidence type="ECO:0000256" key="8">
    <source>
        <dbReference type="RuleBase" id="RU000461"/>
    </source>
</evidence>
<dbReference type="KEGG" id="nmu:Nmul_A2167"/>
<dbReference type="eggNOG" id="COG2124">
    <property type="taxonomic scope" value="Bacteria"/>
</dbReference>